<dbReference type="InterPro" id="IPR016024">
    <property type="entry name" value="ARM-type_fold"/>
</dbReference>
<dbReference type="PROSITE" id="PS50302">
    <property type="entry name" value="PUM"/>
    <property type="match status" value="2"/>
</dbReference>
<evidence type="ECO:0000313" key="6">
    <source>
        <dbReference type="EMBL" id="OLQ13111.1"/>
    </source>
</evidence>
<feature type="repeat" description="Pumilio" evidence="2">
    <location>
        <begin position="443"/>
        <end position="478"/>
    </location>
</feature>
<feature type="compositionally biased region" description="Basic residues" evidence="4">
    <location>
        <begin position="640"/>
        <end position="657"/>
    </location>
</feature>
<feature type="compositionally biased region" description="Low complexity" evidence="4">
    <location>
        <begin position="265"/>
        <end position="281"/>
    </location>
</feature>
<dbReference type="OrthoDB" id="668540at2759"/>
<dbReference type="InterPro" id="IPR001313">
    <property type="entry name" value="Pumilio_RNA-bd_rpt"/>
</dbReference>
<evidence type="ECO:0000256" key="3">
    <source>
        <dbReference type="SAM" id="Coils"/>
    </source>
</evidence>
<accession>A0A1Q9F0B5</accession>
<dbReference type="Proteomes" id="UP000186817">
    <property type="component" value="Unassembled WGS sequence"/>
</dbReference>
<dbReference type="PANTHER" id="PTHR12537">
    <property type="entry name" value="RNA BINDING PROTEIN PUMILIO-RELATED"/>
    <property type="match status" value="1"/>
</dbReference>
<organism evidence="6 7">
    <name type="scientific">Symbiodinium microadriaticum</name>
    <name type="common">Dinoflagellate</name>
    <name type="synonym">Zooxanthella microadriatica</name>
    <dbReference type="NCBI Taxonomy" id="2951"/>
    <lineage>
        <taxon>Eukaryota</taxon>
        <taxon>Sar</taxon>
        <taxon>Alveolata</taxon>
        <taxon>Dinophyceae</taxon>
        <taxon>Suessiales</taxon>
        <taxon>Symbiodiniaceae</taxon>
        <taxon>Symbiodinium</taxon>
    </lineage>
</organism>
<feature type="region of interest" description="Disordered" evidence="4">
    <location>
        <begin position="889"/>
        <end position="943"/>
    </location>
</feature>
<name>A0A1Q9F0B5_SYMMI</name>
<sequence length="943" mass="103196">MLDDMFAMIAEKLAAQRDVVAGLADLCKELAERVRRRQDTEKASQRCSREMVFTWTTVHVLNAWRKTVRYWVVLWNLTAMLMIKARHPLTWIWLGRRQGSKANLRTFLDRFGRKARWGRDLSKARCDDGEAAWDTDCGWGTDEAGGIAADVRGTVMAGRPNAGVIGTNATMMVTSGRAAITAGMLVAMPDMKTSSPGGGHYCDDGNWVSSWYSQGYEECGYDPSGYGQEGSEWNAAAHCDYGDAEGRRPRRRGGRRRKTKTGTQGSLASSASTPTSGTSAPVQVGLQSRARSHAEVAQASVESEAVAEVLRQVETEVIKVILLLGGQETLSWMVDAAFFLATSSKFGTEIVQRAGPAAAAQVALRGASRAPQPWLLRLYESPHGNYTLSKAVEVLPSERLAGIVEKLQERGFEEVSKHKFGCRLMERLIEHITEADQRLLIAAIVPKIPQLANHRTASHVIQRSLTYSDERGQAAVVQALLQGRDEASLINVALGRYGSFVIEQLAQLPPNLVAPVRRTLEAELPTLVSSAFGRRVAEAFEFDFEVPEEFRQEDPLQQQASNMSQRTPWQCTCGQRVKASASFCGQCGGPWDAATSHSQGWQHNHAYTTEQGQPPWHQSWWPSQPASPRRRADTAWRPQSPRRRPKGQPGKGKGKKGAGKDSAAPPGVSPAQPLEAPSLSGLPTPPAVKAPARTITAATPASQTSTPVEEKRLLAEVLANIPADQLPPELQRKLGQYQVESTHQQGRHMHRLVSEKVQLRKELEQLRADRSAYNAAWEAYVLQLLELWSKQGESRLEAMTAFAEREADLSVKLANATQALASAANDGHEAKGPFIVDDDMDEDEASEVMVATAVEVEAEIRAKNQKSQDQIREHNVRIQGLLQQAHQEAAAAVEATKARDGSRTPRRQQSNADAKGKDEGMGGGDSQQPSTHADKGGTKKPPG</sequence>
<keyword evidence="7" id="KW-1185">Reference proteome</keyword>
<proteinExistence type="predicted"/>
<evidence type="ECO:0000259" key="5">
    <source>
        <dbReference type="PROSITE" id="PS50303"/>
    </source>
</evidence>
<dbReference type="Pfam" id="PF00806">
    <property type="entry name" value="PUF"/>
    <property type="match status" value="2"/>
</dbReference>
<keyword evidence="1" id="KW-0677">Repeat</keyword>
<reference evidence="6 7" key="1">
    <citation type="submission" date="2016-02" db="EMBL/GenBank/DDBJ databases">
        <title>Genome analysis of coral dinoflagellate symbionts highlights evolutionary adaptations to a symbiotic lifestyle.</title>
        <authorList>
            <person name="Aranda M."/>
            <person name="Li Y."/>
            <person name="Liew Y.J."/>
            <person name="Baumgarten S."/>
            <person name="Simakov O."/>
            <person name="Wilson M."/>
            <person name="Piel J."/>
            <person name="Ashoor H."/>
            <person name="Bougouffa S."/>
            <person name="Bajic V.B."/>
            <person name="Ryu T."/>
            <person name="Ravasi T."/>
            <person name="Bayer T."/>
            <person name="Micklem G."/>
            <person name="Kim H."/>
            <person name="Bhak J."/>
            <person name="Lajeunesse T.C."/>
            <person name="Voolstra C.R."/>
        </authorList>
    </citation>
    <scope>NUCLEOTIDE SEQUENCE [LARGE SCALE GENOMIC DNA]</scope>
    <source>
        <strain evidence="6 7">CCMP2467</strain>
    </source>
</reference>
<evidence type="ECO:0000256" key="2">
    <source>
        <dbReference type="PROSITE-ProRule" id="PRU00317"/>
    </source>
</evidence>
<feature type="repeat" description="Pumilio" evidence="2">
    <location>
        <begin position="406"/>
        <end position="442"/>
    </location>
</feature>
<dbReference type="AlphaFoldDB" id="A0A1Q9F0B5"/>
<feature type="region of interest" description="Disordered" evidence="4">
    <location>
        <begin position="242"/>
        <end position="287"/>
    </location>
</feature>
<dbReference type="InterPro" id="IPR011989">
    <property type="entry name" value="ARM-like"/>
</dbReference>
<dbReference type="PROSITE" id="PS50303">
    <property type="entry name" value="PUM_HD"/>
    <property type="match status" value="1"/>
</dbReference>
<dbReference type="GO" id="GO:0010608">
    <property type="term" value="P:post-transcriptional regulation of gene expression"/>
    <property type="evidence" value="ECO:0007669"/>
    <property type="project" value="TreeGrafter"/>
</dbReference>
<dbReference type="SUPFAM" id="SSF48371">
    <property type="entry name" value="ARM repeat"/>
    <property type="match status" value="1"/>
</dbReference>
<feature type="coiled-coil region" evidence="3">
    <location>
        <begin position="749"/>
        <end position="776"/>
    </location>
</feature>
<dbReference type="GO" id="GO:0003729">
    <property type="term" value="F:mRNA binding"/>
    <property type="evidence" value="ECO:0007669"/>
    <property type="project" value="TreeGrafter"/>
</dbReference>
<dbReference type="SMART" id="SM00025">
    <property type="entry name" value="Pumilio"/>
    <property type="match status" value="3"/>
</dbReference>
<keyword evidence="3" id="KW-0175">Coiled coil</keyword>
<evidence type="ECO:0000313" key="7">
    <source>
        <dbReference type="Proteomes" id="UP000186817"/>
    </source>
</evidence>
<feature type="compositionally biased region" description="Basic residues" evidence="4">
    <location>
        <begin position="248"/>
        <end position="260"/>
    </location>
</feature>
<protein>
    <submittedName>
        <fullName evidence="6">mRNA-binding protein PUF3</fullName>
    </submittedName>
</protein>
<comment type="caution">
    <text evidence="6">The sequence shown here is derived from an EMBL/GenBank/DDBJ whole genome shotgun (WGS) entry which is preliminary data.</text>
</comment>
<feature type="domain" description="PUM-HD" evidence="5">
    <location>
        <begin position="255"/>
        <end position="585"/>
    </location>
</feature>
<feature type="compositionally biased region" description="Low complexity" evidence="4">
    <location>
        <begin position="613"/>
        <end position="627"/>
    </location>
</feature>
<dbReference type="EMBL" id="LSRX01000033">
    <property type="protein sequence ID" value="OLQ13111.1"/>
    <property type="molecule type" value="Genomic_DNA"/>
</dbReference>
<feature type="region of interest" description="Disordered" evidence="4">
    <location>
        <begin position="607"/>
        <end position="688"/>
    </location>
</feature>
<evidence type="ECO:0000256" key="4">
    <source>
        <dbReference type="SAM" id="MobiDB-lite"/>
    </source>
</evidence>
<evidence type="ECO:0000256" key="1">
    <source>
        <dbReference type="ARBA" id="ARBA00022737"/>
    </source>
</evidence>
<gene>
    <name evidence="6" type="primary">PUF3</name>
    <name evidence="6" type="ORF">AK812_SmicGene2967</name>
</gene>
<dbReference type="InterPro" id="IPR033133">
    <property type="entry name" value="PUM-HD"/>
</dbReference>
<dbReference type="GO" id="GO:0005737">
    <property type="term" value="C:cytoplasm"/>
    <property type="evidence" value="ECO:0007669"/>
    <property type="project" value="TreeGrafter"/>
</dbReference>
<dbReference type="Gene3D" id="1.25.10.10">
    <property type="entry name" value="Leucine-rich Repeat Variant"/>
    <property type="match status" value="1"/>
</dbReference>